<name>A0A9P3Q264_LYOSH</name>
<evidence type="ECO:0000256" key="1">
    <source>
        <dbReference type="SAM" id="MobiDB-lite"/>
    </source>
</evidence>
<evidence type="ECO:0000313" key="3">
    <source>
        <dbReference type="Proteomes" id="UP001063166"/>
    </source>
</evidence>
<proteinExistence type="predicted"/>
<reference evidence="2" key="1">
    <citation type="submission" date="2022-07" db="EMBL/GenBank/DDBJ databases">
        <title>The genome of Lyophyllum shimeji provides insight into the initial evolution of ectomycorrhizal fungal genome.</title>
        <authorList>
            <person name="Kobayashi Y."/>
            <person name="Shibata T."/>
            <person name="Hirakawa H."/>
            <person name="Shigenobu S."/>
            <person name="Nishiyama T."/>
            <person name="Yamada A."/>
            <person name="Hasebe M."/>
            <person name="Kawaguchi M."/>
        </authorList>
    </citation>
    <scope>NUCLEOTIDE SEQUENCE</scope>
    <source>
        <strain evidence="2">AT787</strain>
    </source>
</reference>
<gene>
    <name evidence="2" type="ORF">LshimejAT787_2600370</name>
</gene>
<accession>A0A9P3Q264</accession>
<evidence type="ECO:0000313" key="2">
    <source>
        <dbReference type="EMBL" id="GLB45704.1"/>
    </source>
</evidence>
<sequence length="88" mass="9274">MRTLRSTCKSTDISALEVNAYTTKLIADAAFFFLLCADPEHVSLSSGPGRLLYPAATGLAPSSCPSPKTHHPPRPRAPPSPFPLAGPT</sequence>
<keyword evidence="3" id="KW-1185">Reference proteome</keyword>
<dbReference type="EMBL" id="BRPK01000026">
    <property type="protein sequence ID" value="GLB45704.1"/>
    <property type="molecule type" value="Genomic_DNA"/>
</dbReference>
<feature type="compositionally biased region" description="Pro residues" evidence="1">
    <location>
        <begin position="75"/>
        <end position="88"/>
    </location>
</feature>
<dbReference type="AlphaFoldDB" id="A0A9P3Q264"/>
<dbReference type="Proteomes" id="UP001063166">
    <property type="component" value="Unassembled WGS sequence"/>
</dbReference>
<protein>
    <submittedName>
        <fullName evidence="2">Uncharacterized protein</fullName>
    </submittedName>
</protein>
<comment type="caution">
    <text evidence="2">The sequence shown here is derived from an EMBL/GenBank/DDBJ whole genome shotgun (WGS) entry which is preliminary data.</text>
</comment>
<organism evidence="2 3">
    <name type="scientific">Lyophyllum shimeji</name>
    <name type="common">Hon-shimeji</name>
    <name type="synonym">Tricholoma shimeji</name>
    <dbReference type="NCBI Taxonomy" id="47721"/>
    <lineage>
        <taxon>Eukaryota</taxon>
        <taxon>Fungi</taxon>
        <taxon>Dikarya</taxon>
        <taxon>Basidiomycota</taxon>
        <taxon>Agaricomycotina</taxon>
        <taxon>Agaricomycetes</taxon>
        <taxon>Agaricomycetidae</taxon>
        <taxon>Agaricales</taxon>
        <taxon>Tricholomatineae</taxon>
        <taxon>Lyophyllaceae</taxon>
        <taxon>Lyophyllum</taxon>
    </lineage>
</organism>
<feature type="region of interest" description="Disordered" evidence="1">
    <location>
        <begin position="61"/>
        <end position="88"/>
    </location>
</feature>